<dbReference type="Proteomes" id="UP000203357">
    <property type="component" value="Segment"/>
</dbReference>
<protein>
    <submittedName>
        <fullName evidence="1">Uncharacterized protein</fullName>
    </submittedName>
</protein>
<accession>A0A1B3B0P5</accession>
<dbReference type="EMBL" id="KX557281">
    <property type="protein sequence ID" value="AOE44585.1"/>
    <property type="molecule type" value="Genomic_DNA"/>
</dbReference>
<evidence type="ECO:0000313" key="1">
    <source>
        <dbReference type="EMBL" id="AOE44585.1"/>
    </source>
</evidence>
<gene>
    <name evidence="1" type="primary">77</name>
    <name evidence="1" type="ORF">SEA_JUMBO_77</name>
</gene>
<name>A0A1B3B0P5_9CAUD</name>
<dbReference type="KEGG" id="vg:29067967"/>
<reference evidence="2" key="1">
    <citation type="submission" date="2016-07" db="EMBL/GenBank/DDBJ databases">
        <authorList>
            <person name="Florea S."/>
            <person name="Webb J.S."/>
            <person name="Jaromczyk J."/>
            <person name="Schardl C.L."/>
        </authorList>
    </citation>
    <scope>NUCLEOTIDE SEQUENCE [LARGE SCALE GENOMIC DNA]</scope>
</reference>
<dbReference type="GeneID" id="29067967"/>
<proteinExistence type="predicted"/>
<dbReference type="RefSeq" id="YP_009291042.1">
    <property type="nucleotide sequence ID" value="NC_031109.1"/>
</dbReference>
<sequence length="99" mass="11208">MSADNYWRICKHPAIAGKYTAVMGFASDPEEVQPDEKSPVFDTILEARDYAAKDPIIEYGIHVDRECLAVLDQRNELDWIDERQASCIPVDYTGEETNG</sequence>
<organism evidence="1 2">
    <name type="scientific">Gordonia phage Jumbo</name>
    <dbReference type="NCBI Taxonomy" id="1887650"/>
    <lineage>
        <taxon>Viruses</taxon>
        <taxon>Duplodnaviria</taxon>
        <taxon>Heunggongvirae</taxon>
        <taxon>Uroviricota</taxon>
        <taxon>Caudoviricetes</taxon>
        <taxon>Gorjumvirus</taxon>
        <taxon>Gorjumvirus jumbo</taxon>
    </lineage>
</organism>
<evidence type="ECO:0000313" key="2">
    <source>
        <dbReference type="Proteomes" id="UP000203357"/>
    </source>
</evidence>
<dbReference type="OrthoDB" id="27702at10239"/>
<keyword evidence="2" id="KW-1185">Reference proteome</keyword>